<sequence length="135" mass="15096">MWEALKTDVHAVWLFLSNLYMVFSHLYWLLILFMLCILMCGVLLSIFDQKSLGKSIYLAFITALTIGYGDVTPHTHRAKVVSIAVGLIGLVVTGVVVAAAIKAAESTIEEIEMRPLLEDMEQESEGYITERSSER</sequence>
<reference evidence="3 4" key="1">
    <citation type="submission" date="2019-02" db="EMBL/GenBank/DDBJ databases">
        <title>Deep-cultivation of Planctomycetes and their phenomic and genomic characterization uncovers novel biology.</title>
        <authorList>
            <person name="Wiegand S."/>
            <person name="Jogler M."/>
            <person name="Boedeker C."/>
            <person name="Pinto D."/>
            <person name="Vollmers J."/>
            <person name="Rivas-Marin E."/>
            <person name="Kohn T."/>
            <person name="Peeters S.H."/>
            <person name="Heuer A."/>
            <person name="Rast P."/>
            <person name="Oberbeckmann S."/>
            <person name="Bunk B."/>
            <person name="Jeske O."/>
            <person name="Meyerdierks A."/>
            <person name="Storesund J.E."/>
            <person name="Kallscheuer N."/>
            <person name="Luecker S."/>
            <person name="Lage O.M."/>
            <person name="Pohl T."/>
            <person name="Merkel B.J."/>
            <person name="Hornburger P."/>
            <person name="Mueller R.-W."/>
            <person name="Bruemmer F."/>
            <person name="Labrenz M."/>
            <person name="Spormann A.M."/>
            <person name="Op den Camp H."/>
            <person name="Overmann J."/>
            <person name="Amann R."/>
            <person name="Jetten M.S.M."/>
            <person name="Mascher T."/>
            <person name="Medema M.H."/>
            <person name="Devos D.P."/>
            <person name="Kaster A.-K."/>
            <person name="Ovreas L."/>
            <person name="Rohde M."/>
            <person name="Galperin M.Y."/>
            <person name="Jogler C."/>
        </authorList>
    </citation>
    <scope>NUCLEOTIDE SEQUENCE [LARGE SCALE GENOMIC DNA]</scope>
    <source>
        <strain evidence="3 4">KS4</strain>
    </source>
</reference>
<keyword evidence="1" id="KW-1133">Transmembrane helix</keyword>
<feature type="transmembrane region" description="Helical" evidence="1">
    <location>
        <begin position="54"/>
        <end position="71"/>
    </location>
</feature>
<keyword evidence="4" id="KW-1185">Reference proteome</keyword>
<dbReference type="GO" id="GO:0016286">
    <property type="term" value="F:small conductance calcium-activated potassium channel activity"/>
    <property type="evidence" value="ECO:0007669"/>
    <property type="project" value="InterPro"/>
</dbReference>
<dbReference type="Gene3D" id="1.10.287.70">
    <property type="match status" value="1"/>
</dbReference>
<dbReference type="AlphaFoldDB" id="A0A517YPN1"/>
<evidence type="ECO:0000313" key="4">
    <source>
        <dbReference type="Proteomes" id="UP000317369"/>
    </source>
</evidence>
<feature type="transmembrane region" description="Helical" evidence="1">
    <location>
        <begin position="26"/>
        <end position="47"/>
    </location>
</feature>
<organism evidence="3 4">
    <name type="scientific">Poriferisphaera corsica</name>
    <dbReference type="NCBI Taxonomy" id="2528020"/>
    <lineage>
        <taxon>Bacteria</taxon>
        <taxon>Pseudomonadati</taxon>
        <taxon>Planctomycetota</taxon>
        <taxon>Phycisphaerae</taxon>
        <taxon>Phycisphaerales</taxon>
        <taxon>Phycisphaeraceae</taxon>
        <taxon>Poriferisphaera</taxon>
    </lineage>
</organism>
<dbReference type="PANTHER" id="PTHR10153">
    <property type="entry name" value="SMALL CONDUCTANCE CALCIUM-ACTIVATED POTASSIUM CHANNEL"/>
    <property type="match status" value="1"/>
</dbReference>
<dbReference type="SUPFAM" id="SSF81324">
    <property type="entry name" value="Voltage-gated potassium channels"/>
    <property type="match status" value="1"/>
</dbReference>
<evidence type="ECO:0000259" key="2">
    <source>
        <dbReference type="Pfam" id="PF07885"/>
    </source>
</evidence>
<dbReference type="InterPro" id="IPR015449">
    <property type="entry name" value="K_chnl_Ca-activ_SK"/>
</dbReference>
<keyword evidence="1" id="KW-0812">Transmembrane</keyword>
<dbReference type="InterPro" id="IPR013099">
    <property type="entry name" value="K_chnl_dom"/>
</dbReference>
<name>A0A517YPN1_9BACT</name>
<dbReference type="GO" id="GO:0016020">
    <property type="term" value="C:membrane"/>
    <property type="evidence" value="ECO:0007669"/>
    <property type="project" value="InterPro"/>
</dbReference>
<dbReference type="EMBL" id="CP036425">
    <property type="protein sequence ID" value="QDU32179.1"/>
    <property type="molecule type" value="Genomic_DNA"/>
</dbReference>
<dbReference type="Proteomes" id="UP000317369">
    <property type="component" value="Chromosome"/>
</dbReference>
<gene>
    <name evidence="3" type="ORF">KS4_02080</name>
</gene>
<dbReference type="Pfam" id="PF07885">
    <property type="entry name" value="Ion_trans_2"/>
    <property type="match status" value="1"/>
</dbReference>
<evidence type="ECO:0000313" key="3">
    <source>
        <dbReference type="EMBL" id="QDU32179.1"/>
    </source>
</evidence>
<protein>
    <submittedName>
        <fullName evidence="3">Ion channel</fullName>
    </submittedName>
</protein>
<keyword evidence="1" id="KW-0472">Membrane</keyword>
<dbReference type="RefSeq" id="WP_200761441.1">
    <property type="nucleotide sequence ID" value="NZ_CP036425.1"/>
</dbReference>
<feature type="transmembrane region" description="Helical" evidence="1">
    <location>
        <begin position="83"/>
        <end position="104"/>
    </location>
</feature>
<feature type="domain" description="Potassium channel" evidence="2">
    <location>
        <begin position="33"/>
        <end position="103"/>
    </location>
</feature>
<evidence type="ECO:0000256" key="1">
    <source>
        <dbReference type="SAM" id="Phobius"/>
    </source>
</evidence>
<dbReference type="KEGG" id="pcor:KS4_02080"/>
<accession>A0A517YPN1</accession>
<proteinExistence type="predicted"/>